<evidence type="ECO:0000313" key="1">
    <source>
        <dbReference type="EMBL" id="JAH66998.1"/>
    </source>
</evidence>
<reference evidence="1" key="2">
    <citation type="journal article" date="2015" name="Fish Shellfish Immunol.">
        <title>Early steps in the European eel (Anguilla anguilla)-Vibrio vulnificus interaction in the gills: Role of the RtxA13 toxin.</title>
        <authorList>
            <person name="Callol A."/>
            <person name="Pajuelo D."/>
            <person name="Ebbesson L."/>
            <person name="Teles M."/>
            <person name="MacKenzie S."/>
            <person name="Amaro C."/>
        </authorList>
    </citation>
    <scope>NUCLEOTIDE SEQUENCE</scope>
</reference>
<protein>
    <submittedName>
        <fullName evidence="1">Uncharacterized protein</fullName>
    </submittedName>
</protein>
<proteinExistence type="predicted"/>
<dbReference type="EMBL" id="GBXM01041579">
    <property type="protein sequence ID" value="JAH66998.1"/>
    <property type="molecule type" value="Transcribed_RNA"/>
</dbReference>
<accession>A0A0E9UPV2</accession>
<reference evidence="1" key="1">
    <citation type="submission" date="2014-11" db="EMBL/GenBank/DDBJ databases">
        <authorList>
            <person name="Amaro Gonzalez C."/>
        </authorList>
    </citation>
    <scope>NUCLEOTIDE SEQUENCE</scope>
</reference>
<organism evidence="1">
    <name type="scientific">Anguilla anguilla</name>
    <name type="common">European freshwater eel</name>
    <name type="synonym">Muraena anguilla</name>
    <dbReference type="NCBI Taxonomy" id="7936"/>
    <lineage>
        <taxon>Eukaryota</taxon>
        <taxon>Metazoa</taxon>
        <taxon>Chordata</taxon>
        <taxon>Craniata</taxon>
        <taxon>Vertebrata</taxon>
        <taxon>Euteleostomi</taxon>
        <taxon>Actinopterygii</taxon>
        <taxon>Neopterygii</taxon>
        <taxon>Teleostei</taxon>
        <taxon>Anguilliformes</taxon>
        <taxon>Anguillidae</taxon>
        <taxon>Anguilla</taxon>
    </lineage>
</organism>
<sequence length="48" mass="5618">MLLRPCLEKTAHLEREKNHFFLCSKSLSIVDHDIMRFIIGVGLNSFRT</sequence>
<dbReference type="AlphaFoldDB" id="A0A0E9UPV2"/>
<name>A0A0E9UPV2_ANGAN</name>